<feature type="region of interest" description="Disordered" evidence="1">
    <location>
        <begin position="1"/>
        <end position="29"/>
    </location>
</feature>
<dbReference type="Pfam" id="PF11735">
    <property type="entry name" value="CAP59_mtransfer"/>
    <property type="match status" value="1"/>
</dbReference>
<feature type="transmembrane region" description="Helical" evidence="2">
    <location>
        <begin position="41"/>
        <end position="60"/>
    </location>
</feature>
<feature type="compositionally biased region" description="Basic and acidic residues" evidence="1">
    <location>
        <begin position="14"/>
        <end position="28"/>
    </location>
</feature>
<feature type="non-terminal residue" evidence="3">
    <location>
        <position position="328"/>
    </location>
</feature>
<dbReference type="InterPro" id="IPR021047">
    <property type="entry name" value="Mannosyltransferase_CMT1"/>
</dbReference>
<accession>A0A9P7YB23</accession>
<evidence type="ECO:0000313" key="3">
    <source>
        <dbReference type="EMBL" id="KAG9230006.1"/>
    </source>
</evidence>
<proteinExistence type="predicted"/>
<comment type="caution">
    <text evidence="3">The sequence shown here is derived from an EMBL/GenBank/DDBJ whole genome shotgun (WGS) entry which is preliminary data.</text>
</comment>
<name>A0A9P7YB23_9HELO</name>
<keyword evidence="4" id="KW-1185">Reference proteome</keyword>
<dbReference type="EMBL" id="MU251710">
    <property type="protein sequence ID" value="KAG9230006.1"/>
    <property type="molecule type" value="Genomic_DNA"/>
</dbReference>
<gene>
    <name evidence="3" type="ORF">BJ875DRAFT_386112</name>
</gene>
<dbReference type="AlphaFoldDB" id="A0A9P7YB23"/>
<keyword evidence="2" id="KW-0472">Membrane</keyword>
<evidence type="ECO:0000256" key="1">
    <source>
        <dbReference type="SAM" id="MobiDB-lite"/>
    </source>
</evidence>
<reference evidence="3" key="1">
    <citation type="journal article" date="2021" name="IMA Fungus">
        <title>Genomic characterization of three marine fungi, including Emericellopsis atlantica sp. nov. with signatures of a generalist lifestyle and marine biomass degradation.</title>
        <authorList>
            <person name="Hagestad O.C."/>
            <person name="Hou L."/>
            <person name="Andersen J.H."/>
            <person name="Hansen E.H."/>
            <person name="Altermark B."/>
            <person name="Li C."/>
            <person name="Kuhnert E."/>
            <person name="Cox R.J."/>
            <person name="Crous P.W."/>
            <person name="Spatafora J.W."/>
            <person name="Lail K."/>
            <person name="Amirebrahimi M."/>
            <person name="Lipzen A."/>
            <person name="Pangilinan J."/>
            <person name="Andreopoulos W."/>
            <person name="Hayes R.D."/>
            <person name="Ng V."/>
            <person name="Grigoriev I.V."/>
            <person name="Jackson S.A."/>
            <person name="Sutton T.D.S."/>
            <person name="Dobson A.D.W."/>
            <person name="Rama T."/>
        </authorList>
    </citation>
    <scope>NUCLEOTIDE SEQUENCE</scope>
    <source>
        <strain evidence="3">TRa018bII</strain>
    </source>
</reference>
<keyword evidence="2" id="KW-0812">Transmembrane</keyword>
<dbReference type="PANTHER" id="PTHR34144">
    <property type="entry name" value="CHROMOSOME 8, WHOLE GENOME SHOTGUN SEQUENCE"/>
    <property type="match status" value="1"/>
</dbReference>
<organism evidence="3 4">
    <name type="scientific">Amylocarpus encephaloides</name>
    <dbReference type="NCBI Taxonomy" id="45428"/>
    <lineage>
        <taxon>Eukaryota</taxon>
        <taxon>Fungi</taxon>
        <taxon>Dikarya</taxon>
        <taxon>Ascomycota</taxon>
        <taxon>Pezizomycotina</taxon>
        <taxon>Leotiomycetes</taxon>
        <taxon>Helotiales</taxon>
        <taxon>Helotiales incertae sedis</taxon>
        <taxon>Amylocarpus</taxon>
    </lineage>
</organism>
<dbReference type="Proteomes" id="UP000824998">
    <property type="component" value="Unassembled WGS sequence"/>
</dbReference>
<keyword evidence="2" id="KW-1133">Transmembrane helix</keyword>
<dbReference type="PANTHER" id="PTHR34144:SF8">
    <property type="entry name" value="GLYCOSYLTRANSFERASE FAMILY 69 PROTEIN"/>
    <property type="match status" value="1"/>
</dbReference>
<dbReference type="OrthoDB" id="262547at2759"/>
<evidence type="ECO:0000313" key="4">
    <source>
        <dbReference type="Proteomes" id="UP000824998"/>
    </source>
</evidence>
<protein>
    <submittedName>
        <fullName evidence="3">Glycosyltransferase family 69 protein</fullName>
    </submittedName>
</protein>
<evidence type="ECO:0000256" key="2">
    <source>
        <dbReference type="SAM" id="Phobius"/>
    </source>
</evidence>
<sequence length="328" mass="37091">MSSSNIQYDPLPRSSRDLEGEEFKDKPLPRRPPRFPRLRRVCRPLYVLIAFGLFVLWQLLFNASYTNPPPFTIPEAENVYIAANIIDGALIEGAWGRSVMRLVDMVGRERVHVSIYGGPKESLEKLGAMLGCAHTLVDETAEPLDLAAIPRTVLPTGESRIKRIAYLAAVRNRALRPLEELEMRFQKVLFINDVFFDANDAARLLWGTNVKGGMARYKAACGADFVSWWKFYDTFATRDAEGYSIGVPIYPWFAGEGEGRSRRDVLEGGDVRVRSCWGGMTAFQGGYFQEQDGKRVREEGREGKGDIEVPTLPLRFRSEPEPFWDSSE</sequence>